<evidence type="ECO:0000256" key="4">
    <source>
        <dbReference type="ARBA" id="ARBA00022884"/>
    </source>
</evidence>
<dbReference type="GO" id="GO:0022625">
    <property type="term" value="C:cytosolic large ribosomal subunit"/>
    <property type="evidence" value="ECO:0007669"/>
    <property type="project" value="TreeGrafter"/>
</dbReference>
<evidence type="ECO:0000256" key="7">
    <source>
        <dbReference type="HAMAP-Rule" id="MF_00736"/>
    </source>
</evidence>
<evidence type="ECO:0000256" key="9">
    <source>
        <dbReference type="RuleBase" id="RU003979"/>
    </source>
</evidence>
<dbReference type="EMBL" id="MHWS01000006">
    <property type="protein sequence ID" value="OHB12645.1"/>
    <property type="molecule type" value="Genomic_DNA"/>
</dbReference>
<dbReference type="CDD" id="cd00349">
    <property type="entry name" value="Ribosomal_L11"/>
    <property type="match status" value="1"/>
</dbReference>
<dbReference type="Pfam" id="PF03946">
    <property type="entry name" value="Ribosomal_L11_N"/>
    <property type="match status" value="1"/>
</dbReference>
<keyword evidence="3 7" id="KW-0699">rRNA-binding</keyword>
<comment type="PTM">
    <text evidence="7 9">One or more lysine residues are methylated.</text>
</comment>
<keyword evidence="2 7" id="KW-0488">Methylation</keyword>
<dbReference type="Gene3D" id="3.30.1550.10">
    <property type="entry name" value="Ribosomal protein L11/L12, N-terminal domain"/>
    <property type="match status" value="1"/>
</dbReference>
<dbReference type="FunFam" id="3.30.1550.10:FF:000006">
    <property type="entry name" value="50S ribosomal protein L11"/>
    <property type="match status" value="1"/>
</dbReference>
<evidence type="ECO:0000256" key="3">
    <source>
        <dbReference type="ARBA" id="ARBA00022730"/>
    </source>
</evidence>
<dbReference type="PANTHER" id="PTHR11661">
    <property type="entry name" value="60S RIBOSOMAL PROTEIN L12"/>
    <property type="match status" value="1"/>
</dbReference>
<evidence type="ECO:0000259" key="10">
    <source>
        <dbReference type="Pfam" id="PF00298"/>
    </source>
</evidence>
<gene>
    <name evidence="7" type="primary">rplK</name>
    <name evidence="12" type="ORF">A3G46_02205</name>
</gene>
<feature type="domain" description="Large ribosomal subunit protein uL11 C-terminal" evidence="10">
    <location>
        <begin position="70"/>
        <end position="138"/>
    </location>
</feature>
<dbReference type="HAMAP" id="MF_00736">
    <property type="entry name" value="Ribosomal_uL11"/>
    <property type="match status" value="1"/>
</dbReference>
<dbReference type="GO" id="GO:0006412">
    <property type="term" value="P:translation"/>
    <property type="evidence" value="ECO:0007669"/>
    <property type="project" value="UniProtKB-UniRule"/>
</dbReference>
<evidence type="ECO:0000313" key="12">
    <source>
        <dbReference type="EMBL" id="OHB12645.1"/>
    </source>
</evidence>
<dbReference type="InterPro" id="IPR036769">
    <property type="entry name" value="Ribosomal_uL11_C_sf"/>
</dbReference>
<feature type="domain" description="Large ribosomal subunit protein uL11 N-terminal" evidence="11">
    <location>
        <begin position="9"/>
        <end position="65"/>
    </location>
</feature>
<dbReference type="SUPFAM" id="SSF46906">
    <property type="entry name" value="Ribosomal protein L11, C-terminal domain"/>
    <property type="match status" value="1"/>
</dbReference>
<name>A0A1G2UTE3_9BACT</name>
<dbReference type="GO" id="GO:0070180">
    <property type="term" value="F:large ribosomal subunit rRNA binding"/>
    <property type="evidence" value="ECO:0007669"/>
    <property type="project" value="UniProtKB-UniRule"/>
</dbReference>
<organism evidence="12 13">
    <name type="scientific">Candidatus Zambryskibacteria bacterium RIFCSPLOWO2_12_FULL_39_16</name>
    <dbReference type="NCBI Taxonomy" id="1802775"/>
    <lineage>
        <taxon>Bacteria</taxon>
        <taxon>Candidatus Zambryskiibacteriota</taxon>
    </lineage>
</organism>
<dbReference type="InterPro" id="IPR006519">
    <property type="entry name" value="Ribosomal_uL11_bac-typ"/>
</dbReference>
<evidence type="ECO:0000256" key="2">
    <source>
        <dbReference type="ARBA" id="ARBA00022481"/>
    </source>
</evidence>
<dbReference type="InterPro" id="IPR020783">
    <property type="entry name" value="Ribosomal_uL11_C"/>
</dbReference>
<dbReference type="PROSITE" id="PS00359">
    <property type="entry name" value="RIBOSOMAL_L11"/>
    <property type="match status" value="1"/>
</dbReference>
<evidence type="ECO:0000256" key="6">
    <source>
        <dbReference type="ARBA" id="ARBA00023274"/>
    </source>
</evidence>
<dbReference type="AlphaFoldDB" id="A0A1G2UTE3"/>
<proteinExistence type="inferred from homology"/>
<accession>A0A1G2UTE3</accession>
<comment type="function">
    <text evidence="7 9">Forms part of the ribosomal stalk which helps the ribosome interact with GTP-bound translation factors.</text>
</comment>
<protein>
    <recommendedName>
        <fullName evidence="7">Large ribosomal subunit protein uL11</fullName>
    </recommendedName>
</protein>
<dbReference type="NCBIfam" id="TIGR01632">
    <property type="entry name" value="L11_bact"/>
    <property type="match status" value="1"/>
</dbReference>
<dbReference type="Pfam" id="PF00298">
    <property type="entry name" value="Ribosomal_L11"/>
    <property type="match status" value="1"/>
</dbReference>
<evidence type="ECO:0000259" key="11">
    <source>
        <dbReference type="Pfam" id="PF03946"/>
    </source>
</evidence>
<comment type="similarity">
    <text evidence="1 7 8">Belongs to the universal ribosomal protein uL11 family.</text>
</comment>
<comment type="caution">
    <text evidence="12">The sequence shown here is derived from an EMBL/GenBank/DDBJ whole genome shotgun (WGS) entry which is preliminary data.</text>
</comment>
<keyword evidence="5 7" id="KW-0689">Ribosomal protein</keyword>
<dbReference type="Proteomes" id="UP000177276">
    <property type="component" value="Unassembled WGS sequence"/>
</dbReference>
<dbReference type="Gene3D" id="1.10.10.250">
    <property type="entry name" value="Ribosomal protein L11, C-terminal domain"/>
    <property type="match status" value="1"/>
</dbReference>
<dbReference type="FunFam" id="1.10.10.250:FF:000001">
    <property type="entry name" value="50S ribosomal protein L11"/>
    <property type="match status" value="1"/>
</dbReference>
<dbReference type="InterPro" id="IPR000911">
    <property type="entry name" value="Ribosomal_uL11"/>
</dbReference>
<dbReference type="PANTHER" id="PTHR11661:SF1">
    <property type="entry name" value="LARGE RIBOSOMAL SUBUNIT PROTEIN UL11M"/>
    <property type="match status" value="1"/>
</dbReference>
<dbReference type="InterPro" id="IPR036796">
    <property type="entry name" value="Ribosomal_uL11_N_sf"/>
</dbReference>
<reference evidence="12 13" key="1">
    <citation type="journal article" date="2016" name="Nat. Commun.">
        <title>Thousands of microbial genomes shed light on interconnected biogeochemical processes in an aquifer system.</title>
        <authorList>
            <person name="Anantharaman K."/>
            <person name="Brown C.T."/>
            <person name="Hug L.A."/>
            <person name="Sharon I."/>
            <person name="Castelle C.J."/>
            <person name="Probst A.J."/>
            <person name="Thomas B.C."/>
            <person name="Singh A."/>
            <person name="Wilkins M.J."/>
            <person name="Karaoz U."/>
            <person name="Brodie E.L."/>
            <person name="Williams K.H."/>
            <person name="Hubbard S.S."/>
            <person name="Banfield J.F."/>
        </authorList>
    </citation>
    <scope>NUCLEOTIDE SEQUENCE [LARGE SCALE GENOMIC DNA]</scope>
</reference>
<evidence type="ECO:0000256" key="8">
    <source>
        <dbReference type="RuleBase" id="RU003978"/>
    </source>
</evidence>
<evidence type="ECO:0000256" key="1">
    <source>
        <dbReference type="ARBA" id="ARBA00010537"/>
    </source>
</evidence>
<dbReference type="SUPFAM" id="SSF54747">
    <property type="entry name" value="Ribosomal L11/L12e N-terminal domain"/>
    <property type="match status" value="1"/>
</dbReference>
<comment type="subunit">
    <text evidence="7">Part of the ribosomal stalk of the 50S ribosomal subunit. Interacts with L10 and the large rRNA to form the base of the stalk. L10 forms an elongated spine to which L12 dimers bind in a sequential fashion forming a multimeric L10(L12)X complex.</text>
</comment>
<dbReference type="SMART" id="SM00649">
    <property type="entry name" value="RL11"/>
    <property type="match status" value="1"/>
</dbReference>
<dbReference type="InterPro" id="IPR020785">
    <property type="entry name" value="Ribosomal_uL11_CS"/>
</dbReference>
<dbReference type="GO" id="GO:0003735">
    <property type="term" value="F:structural constituent of ribosome"/>
    <property type="evidence" value="ECO:0007669"/>
    <property type="project" value="InterPro"/>
</dbReference>
<evidence type="ECO:0000313" key="13">
    <source>
        <dbReference type="Proteomes" id="UP000177276"/>
    </source>
</evidence>
<keyword evidence="6 7" id="KW-0687">Ribonucleoprotein</keyword>
<evidence type="ECO:0000256" key="5">
    <source>
        <dbReference type="ARBA" id="ARBA00022980"/>
    </source>
</evidence>
<dbReference type="InterPro" id="IPR020784">
    <property type="entry name" value="Ribosomal_uL11_N"/>
</dbReference>
<sequence>MAKKITKKIKLVITAGKATPAPPVGTALGPAGINIGEFVSKFNEATKDMDGVVPAEITVYEDRTFSFILKTPPASSLIMKALGIEKGAGKTPSEKVGTITKKQLEEIAQKKMVDLNANDMEAAVKIIAGTCRSMGVEVKG</sequence>
<keyword evidence="4 7" id="KW-0694">RNA-binding</keyword>